<protein>
    <submittedName>
        <fullName evidence="2">Uncharacterized protein</fullName>
    </submittedName>
</protein>
<name>A0A0A9GA47_ARUDO</name>
<dbReference type="EMBL" id="GBRH01178475">
    <property type="protein sequence ID" value="JAE19421.1"/>
    <property type="molecule type" value="Transcribed_RNA"/>
</dbReference>
<organism evidence="2">
    <name type="scientific">Arundo donax</name>
    <name type="common">Giant reed</name>
    <name type="synonym">Donax arundinaceus</name>
    <dbReference type="NCBI Taxonomy" id="35708"/>
    <lineage>
        <taxon>Eukaryota</taxon>
        <taxon>Viridiplantae</taxon>
        <taxon>Streptophyta</taxon>
        <taxon>Embryophyta</taxon>
        <taxon>Tracheophyta</taxon>
        <taxon>Spermatophyta</taxon>
        <taxon>Magnoliopsida</taxon>
        <taxon>Liliopsida</taxon>
        <taxon>Poales</taxon>
        <taxon>Poaceae</taxon>
        <taxon>PACMAD clade</taxon>
        <taxon>Arundinoideae</taxon>
        <taxon>Arundineae</taxon>
        <taxon>Arundo</taxon>
    </lineage>
</organism>
<dbReference type="AlphaFoldDB" id="A0A0A9GA47"/>
<sequence length="34" mass="3616">MAQTRGTARSTIRSTSCLRGAPPPAVTGTRTTRR</sequence>
<evidence type="ECO:0000313" key="2">
    <source>
        <dbReference type="EMBL" id="JAE19421.1"/>
    </source>
</evidence>
<evidence type="ECO:0000256" key="1">
    <source>
        <dbReference type="SAM" id="MobiDB-lite"/>
    </source>
</evidence>
<reference evidence="2" key="2">
    <citation type="journal article" date="2015" name="Data Brief">
        <title>Shoot transcriptome of the giant reed, Arundo donax.</title>
        <authorList>
            <person name="Barrero R.A."/>
            <person name="Guerrero F.D."/>
            <person name="Moolhuijzen P."/>
            <person name="Goolsby J.A."/>
            <person name="Tidwell J."/>
            <person name="Bellgard S.E."/>
            <person name="Bellgard M.I."/>
        </authorList>
    </citation>
    <scope>NUCLEOTIDE SEQUENCE</scope>
    <source>
        <tissue evidence="2">Shoot tissue taken approximately 20 cm above the soil surface</tissue>
    </source>
</reference>
<proteinExistence type="predicted"/>
<reference evidence="2" key="1">
    <citation type="submission" date="2014-09" db="EMBL/GenBank/DDBJ databases">
        <authorList>
            <person name="Magalhaes I.L.F."/>
            <person name="Oliveira U."/>
            <person name="Santos F.R."/>
            <person name="Vidigal T.H.D.A."/>
            <person name="Brescovit A.D."/>
            <person name="Santos A.J."/>
        </authorList>
    </citation>
    <scope>NUCLEOTIDE SEQUENCE</scope>
    <source>
        <tissue evidence="2">Shoot tissue taken approximately 20 cm above the soil surface</tissue>
    </source>
</reference>
<feature type="region of interest" description="Disordered" evidence="1">
    <location>
        <begin position="1"/>
        <end position="34"/>
    </location>
</feature>
<feature type="compositionally biased region" description="Polar residues" evidence="1">
    <location>
        <begin position="1"/>
        <end position="17"/>
    </location>
</feature>
<accession>A0A0A9GA47</accession>